<feature type="compositionally biased region" description="Basic and acidic residues" evidence="1">
    <location>
        <begin position="464"/>
        <end position="476"/>
    </location>
</feature>
<feature type="compositionally biased region" description="Basic and acidic residues" evidence="1">
    <location>
        <begin position="484"/>
        <end position="493"/>
    </location>
</feature>
<feature type="region of interest" description="Disordered" evidence="1">
    <location>
        <begin position="694"/>
        <end position="718"/>
    </location>
</feature>
<name>A0A518N6D5_9GAMM</name>
<dbReference type="AlphaFoldDB" id="A0A518N6D5"/>
<proteinExistence type="predicted"/>
<feature type="compositionally biased region" description="Basic residues" evidence="1">
    <location>
        <begin position="605"/>
        <end position="624"/>
    </location>
</feature>
<evidence type="ECO:0000256" key="1">
    <source>
        <dbReference type="SAM" id="MobiDB-lite"/>
    </source>
</evidence>
<reference evidence="2 3" key="1">
    <citation type="submission" date="2019-07" db="EMBL/GenBank/DDBJ databases">
        <title>Full genome sequence of Luteimonas sp. Gr-4.</title>
        <authorList>
            <person name="Im W.-T."/>
        </authorList>
    </citation>
    <scope>NUCLEOTIDE SEQUENCE [LARGE SCALE GENOMIC DNA]</scope>
    <source>
        <strain evidence="2 3">Gr-4</strain>
    </source>
</reference>
<feature type="compositionally biased region" description="Basic and acidic residues" evidence="1">
    <location>
        <begin position="506"/>
        <end position="517"/>
    </location>
</feature>
<dbReference type="Proteomes" id="UP000316584">
    <property type="component" value="Chromosome"/>
</dbReference>
<evidence type="ECO:0000313" key="3">
    <source>
        <dbReference type="Proteomes" id="UP000316584"/>
    </source>
</evidence>
<organism evidence="2 3">
    <name type="scientific">Luteimonas granuli</name>
    <dbReference type="NCBI Taxonomy" id="1176533"/>
    <lineage>
        <taxon>Bacteria</taxon>
        <taxon>Pseudomonadati</taxon>
        <taxon>Pseudomonadota</taxon>
        <taxon>Gammaproteobacteria</taxon>
        <taxon>Lysobacterales</taxon>
        <taxon>Lysobacteraceae</taxon>
        <taxon>Luteimonas</taxon>
    </lineage>
</organism>
<accession>A0A518N6D5</accession>
<dbReference type="EMBL" id="CP042218">
    <property type="protein sequence ID" value="QDW67462.1"/>
    <property type="molecule type" value="Genomic_DNA"/>
</dbReference>
<keyword evidence="3" id="KW-1185">Reference proteome</keyword>
<dbReference type="KEGG" id="lug:FPZ22_11715"/>
<dbReference type="RefSeq" id="WP_144893173.1">
    <property type="nucleotide sequence ID" value="NZ_CP042218.1"/>
</dbReference>
<dbReference type="OrthoDB" id="6034421at2"/>
<protein>
    <submittedName>
        <fullName evidence="2">Uncharacterized protein</fullName>
    </submittedName>
</protein>
<feature type="region of interest" description="Disordered" evidence="1">
    <location>
        <begin position="429"/>
        <end position="625"/>
    </location>
</feature>
<gene>
    <name evidence="2" type="ORF">FPZ22_11715</name>
</gene>
<sequence>MSLLHVIQQHGRWLVFDGQNLSRSDSRPRLQRAAVVVSDFEGAVSNVISLEGSPAHAVALIEKRLRSDGLIDSESKILIHRTRNMAGGYQTLFTAVPLDLWQQTYAWAEAQPDHCLLVPFTSLLLKSLTPGQGLVLQSGRQISVLAMLKHEMVYRTSLAYSDHPEDLAMTVGALAEQFAEDLGSGEDNLDPLSMQWCPVLVARPEEGAAWGDDALREIFSARSGLAVTTVPLRRVVDEEGREYRSGIAWIDANAGPAVAVNPAISRLAWFAEWALPVASAASLVFAIALATLGARWTISGSEANARATQLRGDIAATEERIESLRADEAIPDGFQATIDFLERAARLQSGVDPTASLAQVRDASGGEVRILRVRLEEPVQADPRGAPVAPQPQQPEDGYVLRVDGVVDPYRGTPGMQVANFVERLRRAGFDPQPVDPQGGGGNRSGGDFFSYLLKSPVATQGGSHEDEVPRDDRTRGLARGHRLAGDDGDRQTGDPAPGPRRRGDRVHGRAAGRDRAQPAGAGTHRVAAARQLRRRRAAPARPALRGSHRRHRRMAGGTGPGHRLHGRTRPARGLDGAGRGRPSPGHHRRSARPCGIAPGGRLAGARHRRRPGAHRAPGRRARRAAGAVPLPVAEHGSAAVNPGYRPFAWTAAAIAVGVAAVLVLRSLGGAEVPPPPPEALAAAPAIADEPAVAPPPPAMAPAPWEQGQAPMSPGSAISAFAAPGNGAATVTNPAEAAASIATIREQSQRNVAMVDNLLRELDALEKSGQASPDMRLDALRDNLKIARRAQALALELAESTQQPDSPARQKRTSEIVAELQALQGKLRYDLVPAGLPVAERTP</sequence>
<evidence type="ECO:0000313" key="2">
    <source>
        <dbReference type="EMBL" id="QDW67462.1"/>
    </source>
</evidence>